<dbReference type="Pfam" id="PF13102">
    <property type="entry name" value="Phage_int_SAM_5"/>
    <property type="match status" value="1"/>
</dbReference>
<evidence type="ECO:0000256" key="1">
    <source>
        <dbReference type="ARBA" id="ARBA00023125"/>
    </source>
</evidence>
<evidence type="ECO:0000256" key="3">
    <source>
        <dbReference type="SAM" id="Coils"/>
    </source>
</evidence>
<dbReference type="Proteomes" id="UP001409291">
    <property type="component" value="Unassembled WGS sequence"/>
</dbReference>
<dbReference type="Gene3D" id="1.10.150.130">
    <property type="match status" value="1"/>
</dbReference>
<sequence length="412" mass="48588">MIKFDFTLQKPNPTSTIFIRIFDQFQKEHVLRTPLKICSSMWDEEKQRPINIYLKKFKKLNNKLDNLKIAIAEYLKTIKNILQLSSYKLQQLIKKYCSSSKIGYPKDSLLEHIETYINSRLHLISASTSKRYMVFLRLLERFEGNRKRHLLLSEVNANFVKEFLEFGEFEAYNRSTIHRTIYFVRTILNFLEKRGVRTYVYELELPREKKTNLFVTLNEDELIRIKDTEVPDGLKAAKDWLIISCYTGQRVSDFMNFNMENMEIIHGKPCMSFVQQKTQKDILLPLHPVALTILSQNANIFPEKLSAHKYNCQIKEVVKLVGINNLVKVRKRLGFRSVEMLVQKWETIASHIGRRSFASNFYGKIPTSLLMEATGHTTEQMFHRYISTIDTERTRSLGQYFEESYKDKFLVA</sequence>
<reference evidence="5 6" key="1">
    <citation type="submission" date="2024-04" db="EMBL/GenBank/DDBJ databases">
        <title>WGS of bacteria from Torrens River.</title>
        <authorList>
            <person name="Wyrsch E.R."/>
            <person name="Drigo B."/>
        </authorList>
    </citation>
    <scope>NUCLEOTIDE SEQUENCE [LARGE SCALE GENOMIC DNA]</scope>
    <source>
        <strain evidence="5 6">TWI391</strain>
    </source>
</reference>
<keyword evidence="3" id="KW-0175">Coiled coil</keyword>
<proteinExistence type="predicted"/>
<dbReference type="Gene3D" id="1.10.443.10">
    <property type="entry name" value="Intergrase catalytic core"/>
    <property type="match status" value="1"/>
</dbReference>
<accession>A0ABV0BRK5</accession>
<keyword evidence="6" id="KW-1185">Reference proteome</keyword>
<organism evidence="5 6">
    <name type="scientific">Sphingobacterium kitahiroshimense</name>
    <dbReference type="NCBI Taxonomy" id="470446"/>
    <lineage>
        <taxon>Bacteria</taxon>
        <taxon>Pseudomonadati</taxon>
        <taxon>Bacteroidota</taxon>
        <taxon>Sphingobacteriia</taxon>
        <taxon>Sphingobacteriales</taxon>
        <taxon>Sphingobacteriaceae</taxon>
        <taxon>Sphingobacterium</taxon>
    </lineage>
</organism>
<evidence type="ECO:0000259" key="4">
    <source>
        <dbReference type="Pfam" id="PF13102"/>
    </source>
</evidence>
<gene>
    <name evidence="5" type="ORF">ABE541_04760</name>
</gene>
<dbReference type="SUPFAM" id="SSF56349">
    <property type="entry name" value="DNA breaking-rejoining enzymes"/>
    <property type="match status" value="1"/>
</dbReference>
<dbReference type="InterPro" id="IPR011010">
    <property type="entry name" value="DNA_brk_join_enz"/>
</dbReference>
<comment type="caution">
    <text evidence="5">The sequence shown here is derived from an EMBL/GenBank/DDBJ whole genome shotgun (WGS) entry which is preliminary data.</text>
</comment>
<dbReference type="EMBL" id="JBDJNQ010000002">
    <property type="protein sequence ID" value="MEN5376568.1"/>
    <property type="molecule type" value="Genomic_DNA"/>
</dbReference>
<dbReference type="InterPro" id="IPR013762">
    <property type="entry name" value="Integrase-like_cat_sf"/>
</dbReference>
<dbReference type="InterPro" id="IPR025269">
    <property type="entry name" value="SAM-like_dom"/>
</dbReference>
<name>A0ABV0BRK5_9SPHI</name>
<feature type="coiled-coil region" evidence="3">
    <location>
        <begin position="50"/>
        <end position="84"/>
    </location>
</feature>
<protein>
    <submittedName>
        <fullName evidence="5">Phage integrase SAM-like domain-containing protein</fullName>
    </submittedName>
</protein>
<keyword evidence="2" id="KW-0233">DNA recombination</keyword>
<dbReference type="RefSeq" id="WP_346580787.1">
    <property type="nucleotide sequence ID" value="NZ_JBDJNQ010000002.1"/>
</dbReference>
<evidence type="ECO:0000313" key="6">
    <source>
        <dbReference type="Proteomes" id="UP001409291"/>
    </source>
</evidence>
<evidence type="ECO:0000256" key="2">
    <source>
        <dbReference type="ARBA" id="ARBA00023172"/>
    </source>
</evidence>
<dbReference type="InterPro" id="IPR010998">
    <property type="entry name" value="Integrase_recombinase_N"/>
</dbReference>
<evidence type="ECO:0000313" key="5">
    <source>
        <dbReference type="EMBL" id="MEN5376568.1"/>
    </source>
</evidence>
<keyword evidence="1" id="KW-0238">DNA-binding</keyword>
<feature type="domain" description="Phage integrase SAM-like" evidence="4">
    <location>
        <begin position="108"/>
        <end position="189"/>
    </location>
</feature>